<evidence type="ECO:0000256" key="1">
    <source>
        <dbReference type="ARBA" id="ARBA00001974"/>
    </source>
</evidence>
<evidence type="ECO:0000256" key="5">
    <source>
        <dbReference type="ARBA" id="ARBA00022827"/>
    </source>
</evidence>
<keyword evidence="7" id="KW-0560">Oxidoreductase</keyword>
<name>A0A641AU91_9ACTN</name>
<feature type="binding site" evidence="9">
    <location>
        <position position="324"/>
    </location>
    <ligand>
        <name>FAD</name>
        <dbReference type="ChEBI" id="CHEBI:57692"/>
    </ligand>
</feature>
<dbReference type="InterPro" id="IPR021163">
    <property type="entry name" value="Ferredox_Rdtase_adrenod"/>
</dbReference>
<comment type="similarity">
    <text evidence="2">Belongs to the ferredoxin--NADP reductase type 1 family.</text>
</comment>
<evidence type="ECO:0000256" key="7">
    <source>
        <dbReference type="ARBA" id="ARBA00023002"/>
    </source>
</evidence>
<evidence type="ECO:0000256" key="8">
    <source>
        <dbReference type="ARBA" id="ARBA00047776"/>
    </source>
</evidence>
<dbReference type="InterPro" id="IPR023753">
    <property type="entry name" value="FAD/NAD-binding_dom"/>
</dbReference>
<accession>A0A641AU91</accession>
<evidence type="ECO:0000256" key="6">
    <source>
        <dbReference type="ARBA" id="ARBA00022857"/>
    </source>
</evidence>
<dbReference type="EC" id="1.18.1.2" evidence="3"/>
<organism evidence="12 13">
    <name type="scientific">Aeromicrobium fastidiosum</name>
    <dbReference type="NCBI Taxonomy" id="52699"/>
    <lineage>
        <taxon>Bacteria</taxon>
        <taxon>Bacillati</taxon>
        <taxon>Actinomycetota</taxon>
        <taxon>Actinomycetes</taxon>
        <taxon>Propionibacteriales</taxon>
        <taxon>Nocardioidaceae</taxon>
        <taxon>Aeromicrobium</taxon>
    </lineage>
</organism>
<dbReference type="GO" id="GO:0004324">
    <property type="term" value="F:ferredoxin-NADP+ reductase activity"/>
    <property type="evidence" value="ECO:0007669"/>
    <property type="project" value="UniProtKB-EC"/>
</dbReference>
<evidence type="ECO:0000256" key="2">
    <source>
        <dbReference type="ARBA" id="ARBA00008312"/>
    </source>
</evidence>
<keyword evidence="5 9" id="KW-0274">FAD</keyword>
<feature type="domain" description="FAD/NAD(P)-binding" evidence="11">
    <location>
        <begin position="6"/>
        <end position="314"/>
    </location>
</feature>
<feature type="binding site" evidence="10">
    <location>
        <begin position="150"/>
        <end position="153"/>
    </location>
    <ligand>
        <name>NADP(+)</name>
        <dbReference type="ChEBI" id="CHEBI:58349"/>
    </ligand>
</feature>
<dbReference type="Gene3D" id="3.40.50.720">
    <property type="entry name" value="NAD(P)-binding Rossmann-like Domain"/>
    <property type="match status" value="1"/>
</dbReference>
<dbReference type="Proteomes" id="UP001515100">
    <property type="component" value="Unassembled WGS sequence"/>
</dbReference>
<dbReference type="InterPro" id="IPR036188">
    <property type="entry name" value="FAD/NAD-bd_sf"/>
</dbReference>
<proteinExistence type="inferred from homology"/>
<evidence type="ECO:0000256" key="3">
    <source>
        <dbReference type="ARBA" id="ARBA00013223"/>
    </source>
</evidence>
<dbReference type="AlphaFoldDB" id="A0A641AU91"/>
<dbReference type="Pfam" id="PF07992">
    <property type="entry name" value="Pyr_redox_2"/>
    <property type="match status" value="1"/>
</dbReference>
<keyword evidence="13" id="KW-1185">Reference proteome</keyword>
<evidence type="ECO:0000256" key="9">
    <source>
        <dbReference type="PIRSR" id="PIRSR000362-1"/>
    </source>
</evidence>
<sequence>MSAGPHVAIIGSGPAGCYTAQALRKDWPDAEITVIDRLPVPYGLIRYGVAADHQGTKAVTKQFDRLFERAGVTFSGGVEVGLDVTLEQLADQHDAVVLATGCDRDRELAIAGSDLPEVYPSGPLTALLNGHPDSSTLVPRLGENVVVVGNGNVAVDVVRLLAKHPDDFAGSDLPLAIHDLVHRPGVLEVTVVGRGPAETSRFDATMIKELGQLEGVRFVVEDVNADRESEVPQIAALAHLLEHQVGGDRVQVTFRFGWQPESIGGDSHVEAISFISPDGRVLRLPTDSVVSAIGFDASAPLVRDAGGDLTTDGRLAPGLYCVGWARTGPRGAIPDARADARLVASAITADLRAAPCKGEHDPAALRATWPAVDFAAWQRIDDHERATASSGRVRNKILDHAELRRVAATTSLTSEGEQP</sequence>
<feature type="binding site" evidence="9">
    <location>
        <position position="15"/>
    </location>
    <ligand>
        <name>FAD</name>
        <dbReference type="ChEBI" id="CHEBI:57692"/>
    </ligand>
</feature>
<dbReference type="SUPFAM" id="SSF51971">
    <property type="entry name" value="Nucleotide-binding domain"/>
    <property type="match status" value="1"/>
</dbReference>
<dbReference type="PRINTS" id="PR00419">
    <property type="entry name" value="ADXRDTASE"/>
</dbReference>
<keyword evidence="6 10" id="KW-0521">NADP</keyword>
<dbReference type="InterPro" id="IPR055275">
    <property type="entry name" value="Ferredox_Rdtase"/>
</dbReference>
<feature type="binding site" evidence="9">
    <location>
        <begin position="331"/>
        <end position="333"/>
    </location>
    <ligand>
        <name>FAD</name>
        <dbReference type="ChEBI" id="CHEBI:57692"/>
    </ligand>
</feature>
<dbReference type="OrthoDB" id="289202at2"/>
<evidence type="ECO:0000256" key="10">
    <source>
        <dbReference type="PIRSR" id="PIRSR000362-2"/>
    </source>
</evidence>
<dbReference type="PANTHER" id="PTHR48467:SF1">
    <property type="entry name" value="GLUTAMATE SYNTHASE 1 [NADH], CHLOROPLASTIC-LIKE"/>
    <property type="match status" value="1"/>
</dbReference>
<comment type="cofactor">
    <cofactor evidence="1 9">
        <name>FAD</name>
        <dbReference type="ChEBI" id="CHEBI:57692"/>
    </cofactor>
</comment>
<dbReference type="PIRSF" id="PIRSF000362">
    <property type="entry name" value="FNR"/>
    <property type="match status" value="1"/>
</dbReference>
<comment type="catalytic activity">
    <reaction evidence="8">
        <text>2 reduced [2Fe-2S]-[ferredoxin] + NADP(+) + H(+) = 2 oxidized [2Fe-2S]-[ferredoxin] + NADPH</text>
        <dbReference type="Rhea" id="RHEA:20125"/>
        <dbReference type="Rhea" id="RHEA-COMP:10000"/>
        <dbReference type="Rhea" id="RHEA-COMP:10001"/>
        <dbReference type="ChEBI" id="CHEBI:15378"/>
        <dbReference type="ChEBI" id="CHEBI:33737"/>
        <dbReference type="ChEBI" id="CHEBI:33738"/>
        <dbReference type="ChEBI" id="CHEBI:57783"/>
        <dbReference type="ChEBI" id="CHEBI:58349"/>
        <dbReference type="EC" id="1.18.1.2"/>
    </reaction>
</comment>
<evidence type="ECO:0000256" key="4">
    <source>
        <dbReference type="ARBA" id="ARBA00022630"/>
    </source>
</evidence>
<protein>
    <recommendedName>
        <fullName evidence="3">ferredoxin--NADP(+) reductase</fullName>
        <ecNumber evidence="3">1.18.1.2</ecNumber>
    </recommendedName>
</protein>
<dbReference type="EMBL" id="SDPP02000001">
    <property type="protein sequence ID" value="KAA1380581.1"/>
    <property type="molecule type" value="Genomic_DNA"/>
</dbReference>
<dbReference type="RefSeq" id="WP_129181194.1">
    <property type="nucleotide sequence ID" value="NZ_JAGIOG010000001.1"/>
</dbReference>
<reference evidence="12" key="1">
    <citation type="submission" date="2019-09" db="EMBL/GenBank/DDBJ databases">
        <authorList>
            <person name="Li J."/>
        </authorList>
    </citation>
    <scope>NUCLEOTIDE SEQUENCE [LARGE SCALE GENOMIC DNA]</scope>
    <source>
        <strain evidence="12">NRBC 14897</strain>
    </source>
</reference>
<keyword evidence="4" id="KW-0285">Flavoprotein</keyword>
<evidence type="ECO:0000259" key="11">
    <source>
        <dbReference type="Pfam" id="PF07992"/>
    </source>
</evidence>
<evidence type="ECO:0000313" key="13">
    <source>
        <dbReference type="Proteomes" id="UP001515100"/>
    </source>
</evidence>
<feature type="binding site" evidence="9">
    <location>
        <position position="80"/>
    </location>
    <ligand>
        <name>FAD</name>
        <dbReference type="ChEBI" id="CHEBI:57692"/>
    </ligand>
</feature>
<dbReference type="PANTHER" id="PTHR48467">
    <property type="entry name" value="GLUTAMATE SYNTHASE 1 [NADH], CHLOROPLASTIC-LIKE"/>
    <property type="match status" value="1"/>
</dbReference>
<feature type="binding site" evidence="9">
    <location>
        <position position="44"/>
    </location>
    <ligand>
        <name>FAD</name>
        <dbReference type="ChEBI" id="CHEBI:57692"/>
    </ligand>
</feature>
<comment type="caution">
    <text evidence="12">The sequence shown here is derived from an EMBL/GenBank/DDBJ whole genome shotgun (WGS) entry which is preliminary data.</text>
</comment>
<dbReference type="Gene3D" id="3.50.50.60">
    <property type="entry name" value="FAD/NAD(P)-binding domain"/>
    <property type="match status" value="1"/>
</dbReference>
<evidence type="ECO:0000313" key="12">
    <source>
        <dbReference type="EMBL" id="KAA1380581.1"/>
    </source>
</evidence>
<feature type="binding site" evidence="10">
    <location>
        <position position="331"/>
    </location>
    <ligand>
        <name>NADP(+)</name>
        <dbReference type="ChEBI" id="CHEBI:58349"/>
    </ligand>
</feature>
<gene>
    <name evidence="12" type="ORF">ESP62_005235</name>
</gene>